<proteinExistence type="predicted"/>
<evidence type="ECO:0000256" key="5">
    <source>
        <dbReference type="ARBA" id="ARBA00022833"/>
    </source>
</evidence>
<dbReference type="AlphaFoldDB" id="S4NVL5"/>
<evidence type="ECO:0000256" key="3">
    <source>
        <dbReference type="ARBA" id="ARBA00022737"/>
    </source>
</evidence>
<keyword evidence="3" id="KW-0677">Repeat</keyword>
<dbReference type="PROSITE" id="PS00028">
    <property type="entry name" value="ZINC_FINGER_C2H2_1"/>
    <property type="match status" value="4"/>
</dbReference>
<evidence type="ECO:0000313" key="9">
    <source>
        <dbReference type="EMBL" id="JAA82791.1"/>
    </source>
</evidence>
<dbReference type="PANTHER" id="PTHR24394">
    <property type="entry name" value="ZINC FINGER PROTEIN"/>
    <property type="match status" value="1"/>
</dbReference>
<evidence type="ECO:0000259" key="8">
    <source>
        <dbReference type="PROSITE" id="PS50157"/>
    </source>
</evidence>
<organism evidence="9">
    <name type="scientific">Pararge aegeria</name>
    <name type="common">speckled wood butterfly</name>
    <dbReference type="NCBI Taxonomy" id="116150"/>
    <lineage>
        <taxon>Eukaryota</taxon>
        <taxon>Metazoa</taxon>
        <taxon>Ecdysozoa</taxon>
        <taxon>Arthropoda</taxon>
        <taxon>Hexapoda</taxon>
        <taxon>Insecta</taxon>
        <taxon>Pterygota</taxon>
        <taxon>Neoptera</taxon>
        <taxon>Endopterygota</taxon>
        <taxon>Lepidoptera</taxon>
        <taxon>Glossata</taxon>
        <taxon>Ditrysia</taxon>
        <taxon>Papilionoidea</taxon>
        <taxon>Nymphalidae</taxon>
        <taxon>Satyrinae</taxon>
        <taxon>Satyrini</taxon>
        <taxon>Parargina</taxon>
        <taxon>Pararge</taxon>
    </lineage>
</organism>
<evidence type="ECO:0000256" key="4">
    <source>
        <dbReference type="ARBA" id="ARBA00022771"/>
    </source>
</evidence>
<keyword evidence="5" id="KW-0862">Zinc</keyword>
<name>S4NVL5_9NEOP</name>
<dbReference type="GO" id="GO:0008270">
    <property type="term" value="F:zinc ion binding"/>
    <property type="evidence" value="ECO:0007669"/>
    <property type="project" value="UniProtKB-KW"/>
</dbReference>
<evidence type="ECO:0000256" key="1">
    <source>
        <dbReference type="ARBA" id="ARBA00004123"/>
    </source>
</evidence>
<dbReference type="PROSITE" id="PS50157">
    <property type="entry name" value="ZINC_FINGER_C2H2_2"/>
    <property type="match status" value="5"/>
</dbReference>
<dbReference type="GO" id="GO:0000981">
    <property type="term" value="F:DNA-binding transcription factor activity, RNA polymerase II-specific"/>
    <property type="evidence" value="ECO:0007669"/>
    <property type="project" value="TreeGrafter"/>
</dbReference>
<evidence type="ECO:0000256" key="2">
    <source>
        <dbReference type="ARBA" id="ARBA00022723"/>
    </source>
</evidence>
<dbReference type="GO" id="GO:0005634">
    <property type="term" value="C:nucleus"/>
    <property type="evidence" value="ECO:0007669"/>
    <property type="project" value="UniProtKB-SubCell"/>
</dbReference>
<feature type="domain" description="C2H2-type" evidence="8">
    <location>
        <begin position="106"/>
        <end position="134"/>
    </location>
</feature>
<feature type="non-terminal residue" evidence="9">
    <location>
        <position position="172"/>
    </location>
</feature>
<dbReference type="SMART" id="SM00355">
    <property type="entry name" value="ZnF_C2H2"/>
    <property type="match status" value="5"/>
</dbReference>
<dbReference type="InterPro" id="IPR013087">
    <property type="entry name" value="Znf_C2H2_type"/>
</dbReference>
<reference evidence="9" key="2">
    <citation type="submission" date="2013-05" db="EMBL/GenBank/DDBJ databases">
        <authorList>
            <person name="Carter J.-M."/>
            <person name="Baker S.C."/>
            <person name="Pink R."/>
            <person name="Carter D.R.F."/>
            <person name="Collins A."/>
            <person name="Tomlin J."/>
            <person name="Gibbs M."/>
            <person name="Breuker C.J."/>
        </authorList>
    </citation>
    <scope>NUCLEOTIDE SEQUENCE</scope>
    <source>
        <tissue evidence="9">Ovary</tissue>
    </source>
</reference>
<accession>S4NVL5</accession>
<dbReference type="InterPro" id="IPR036236">
    <property type="entry name" value="Znf_C2H2_sf"/>
</dbReference>
<dbReference type="PANTHER" id="PTHR24394:SF29">
    <property type="entry name" value="MYONEURIN"/>
    <property type="match status" value="1"/>
</dbReference>
<evidence type="ECO:0000256" key="6">
    <source>
        <dbReference type="ARBA" id="ARBA00023242"/>
    </source>
</evidence>
<feature type="domain" description="C2H2-type" evidence="8">
    <location>
        <begin position="135"/>
        <end position="163"/>
    </location>
</feature>
<keyword evidence="2" id="KW-0479">Metal-binding</keyword>
<comment type="subcellular location">
    <subcellularLocation>
        <location evidence="1">Nucleus</location>
    </subcellularLocation>
</comment>
<keyword evidence="4 7" id="KW-0863">Zinc-finger</keyword>
<dbReference type="SUPFAM" id="SSF57667">
    <property type="entry name" value="beta-beta-alpha zinc fingers"/>
    <property type="match status" value="2"/>
</dbReference>
<feature type="domain" description="C2H2-type" evidence="8">
    <location>
        <begin position="78"/>
        <end position="106"/>
    </location>
</feature>
<feature type="domain" description="C2H2-type" evidence="8">
    <location>
        <begin position="50"/>
        <end position="77"/>
    </location>
</feature>
<reference evidence="9" key="1">
    <citation type="journal article" date="2013" name="BMC Genomics">
        <title>Unscrambling butterfly oogenesis.</title>
        <authorList>
            <person name="Carter J.M."/>
            <person name="Baker S.C."/>
            <person name="Pink R."/>
            <person name="Carter D.R."/>
            <person name="Collins A."/>
            <person name="Tomlin J."/>
            <person name="Gibbs M."/>
            <person name="Breuker C.J."/>
        </authorList>
    </citation>
    <scope>NUCLEOTIDE SEQUENCE</scope>
    <source>
        <tissue evidence="9">Ovary</tissue>
    </source>
</reference>
<keyword evidence="6" id="KW-0539">Nucleus</keyword>
<evidence type="ECO:0000256" key="7">
    <source>
        <dbReference type="PROSITE-ProRule" id="PRU00042"/>
    </source>
</evidence>
<sequence length="172" mass="21183">MFSKRYYKTHMTMHNPKHRNQYVCDTCGKTFRLRVSYYKHRLRHRTDYSFKCKVCPFKARYDESLKRHMRSHIRDYKYMCTECPARFLYKSNLNYHIMVKHKDPEFKCGLCDKLFHTKLNLERHHDVEHLGNRSHACNICGRAFGYRKAMVKHQIRVHKREKLKLRFNNSNY</sequence>
<dbReference type="Pfam" id="PF00096">
    <property type="entry name" value="zf-C2H2"/>
    <property type="match status" value="5"/>
</dbReference>
<protein>
    <submittedName>
        <fullName evidence="9">Zinc finger protein 337</fullName>
    </submittedName>
</protein>
<dbReference type="EMBL" id="GAIX01009769">
    <property type="protein sequence ID" value="JAA82791.1"/>
    <property type="molecule type" value="Transcribed_RNA"/>
</dbReference>
<dbReference type="Gene3D" id="3.30.160.60">
    <property type="entry name" value="Classic Zinc Finger"/>
    <property type="match status" value="3"/>
</dbReference>
<feature type="domain" description="C2H2-type" evidence="8">
    <location>
        <begin position="22"/>
        <end position="49"/>
    </location>
</feature>